<dbReference type="PATRIC" id="fig|1514904.3.peg.1168"/>
<dbReference type="STRING" id="1514904.SU32_11625"/>
<feature type="domain" description="HTH deoR-type" evidence="4">
    <location>
        <begin position="3"/>
        <end position="58"/>
    </location>
</feature>
<dbReference type="SMART" id="SM01134">
    <property type="entry name" value="DeoRC"/>
    <property type="match status" value="1"/>
</dbReference>
<dbReference type="InterPro" id="IPR018356">
    <property type="entry name" value="Tscrpt_reg_HTH_DeoR_CS"/>
</dbReference>
<dbReference type="PROSITE" id="PS51000">
    <property type="entry name" value="HTH_DEOR_2"/>
    <property type="match status" value="1"/>
</dbReference>
<dbReference type="InterPro" id="IPR001034">
    <property type="entry name" value="DeoR_HTH"/>
</dbReference>
<dbReference type="Pfam" id="PF00455">
    <property type="entry name" value="DeoRC"/>
    <property type="match status" value="1"/>
</dbReference>
<evidence type="ECO:0000256" key="1">
    <source>
        <dbReference type="ARBA" id="ARBA00023015"/>
    </source>
</evidence>
<dbReference type="Proteomes" id="UP000038011">
    <property type="component" value="Unassembled WGS sequence"/>
</dbReference>
<dbReference type="InterPro" id="IPR037171">
    <property type="entry name" value="NagB/RpiA_transferase-like"/>
</dbReference>
<evidence type="ECO:0000256" key="3">
    <source>
        <dbReference type="ARBA" id="ARBA00023163"/>
    </source>
</evidence>
<dbReference type="GO" id="GO:0003677">
    <property type="term" value="F:DNA binding"/>
    <property type="evidence" value="ECO:0007669"/>
    <property type="project" value="UniProtKB-KW"/>
</dbReference>
<dbReference type="SUPFAM" id="SSF46785">
    <property type="entry name" value="Winged helix' DNA-binding domain"/>
    <property type="match status" value="1"/>
</dbReference>
<sequence length="271" mass="29581">MHESERHRIILSAVQEKPVVTVQEMVELTESSEATIRRDIATLHVQKKLRRVRGGAESISPPQFVGLAGRTFSVNETINTAQKRAIALKAAELCEDGDPVIINGGTTTFQMVHPLALRRLQVFTNSFPIAEHLLKHSKNTVVVSGGVIYREQNIILSPFDNDVTRNFYAKRMFMGAQGLGPLGLMEADPLLIQAEQKLINQADELIVLADSSKFKKRSSLILCPLERITKIITDDGIDDKSASILEAAGIDLIIANSARSEATSTAAKAAG</sequence>
<keyword evidence="2" id="KW-0238">DNA-binding</keyword>
<dbReference type="PANTHER" id="PTHR30363">
    <property type="entry name" value="HTH-TYPE TRANSCRIPTIONAL REGULATOR SRLR-RELATED"/>
    <property type="match status" value="1"/>
</dbReference>
<dbReference type="GO" id="GO:0003700">
    <property type="term" value="F:DNA-binding transcription factor activity"/>
    <property type="evidence" value="ECO:0007669"/>
    <property type="project" value="InterPro"/>
</dbReference>
<keyword evidence="1" id="KW-0805">Transcription regulation</keyword>
<dbReference type="InterPro" id="IPR036390">
    <property type="entry name" value="WH_DNA-bd_sf"/>
</dbReference>
<dbReference type="InterPro" id="IPR050313">
    <property type="entry name" value="Carb_Metab_HTH_regulators"/>
</dbReference>
<dbReference type="SUPFAM" id="SSF100950">
    <property type="entry name" value="NagB/RpiA/CoA transferase-like"/>
    <property type="match status" value="1"/>
</dbReference>
<dbReference type="Gene3D" id="1.10.10.10">
    <property type="entry name" value="Winged helix-like DNA-binding domain superfamily/Winged helix DNA-binding domain"/>
    <property type="match status" value="1"/>
</dbReference>
<reference evidence="5 6" key="1">
    <citation type="submission" date="2015-01" db="EMBL/GenBank/DDBJ databases">
        <title>Ahrensia donghaiensis sp. nov., a novel dimethylsulphoniopropionate-cleavage bacterium isolated from seawater and emended descriptions of the genus Ahrensia and Ahrensia kielensis.</title>
        <authorList>
            <person name="Liu J."/>
        </authorList>
    </citation>
    <scope>NUCLEOTIDE SEQUENCE [LARGE SCALE GENOMIC DNA]</scope>
    <source>
        <strain evidence="5 6">LZD062</strain>
    </source>
</reference>
<comment type="caution">
    <text evidence="5">The sequence shown here is derived from an EMBL/GenBank/DDBJ whole genome shotgun (WGS) entry which is preliminary data.</text>
</comment>
<evidence type="ECO:0000256" key="2">
    <source>
        <dbReference type="ARBA" id="ARBA00023125"/>
    </source>
</evidence>
<dbReference type="InterPro" id="IPR036388">
    <property type="entry name" value="WH-like_DNA-bd_sf"/>
</dbReference>
<dbReference type="EMBL" id="JXMU01000016">
    <property type="protein sequence ID" value="KPB00848.1"/>
    <property type="molecule type" value="Genomic_DNA"/>
</dbReference>
<organism evidence="5 6">
    <name type="scientific">Ahrensia marina</name>
    <dbReference type="NCBI Taxonomy" id="1514904"/>
    <lineage>
        <taxon>Bacteria</taxon>
        <taxon>Pseudomonadati</taxon>
        <taxon>Pseudomonadota</taxon>
        <taxon>Alphaproteobacteria</taxon>
        <taxon>Hyphomicrobiales</taxon>
        <taxon>Ahrensiaceae</taxon>
        <taxon>Ahrensia</taxon>
    </lineage>
</organism>
<proteinExistence type="predicted"/>
<name>A0A0N0E773_9HYPH</name>
<gene>
    <name evidence="5" type="ORF">SU32_11625</name>
</gene>
<dbReference type="Pfam" id="PF08220">
    <property type="entry name" value="HTH_DeoR"/>
    <property type="match status" value="1"/>
</dbReference>
<evidence type="ECO:0000313" key="5">
    <source>
        <dbReference type="EMBL" id="KPB00848.1"/>
    </source>
</evidence>
<evidence type="ECO:0000313" key="6">
    <source>
        <dbReference type="Proteomes" id="UP000038011"/>
    </source>
</evidence>
<evidence type="ECO:0000259" key="4">
    <source>
        <dbReference type="PROSITE" id="PS51000"/>
    </source>
</evidence>
<dbReference type="InterPro" id="IPR014036">
    <property type="entry name" value="DeoR-like_C"/>
</dbReference>
<dbReference type="OrthoDB" id="9816363at2"/>
<protein>
    <submittedName>
        <fullName evidence="5">DeoR faimly transcriptional regulator</fullName>
    </submittedName>
</protein>
<dbReference type="AlphaFoldDB" id="A0A0N0E773"/>
<keyword evidence="6" id="KW-1185">Reference proteome</keyword>
<dbReference type="PANTHER" id="PTHR30363:SF55">
    <property type="entry name" value="HTH-TYPE TRANSCRIPTIONAL REGULATOR ULAR"/>
    <property type="match status" value="1"/>
</dbReference>
<dbReference type="PROSITE" id="PS00894">
    <property type="entry name" value="HTH_DEOR_1"/>
    <property type="match status" value="1"/>
</dbReference>
<dbReference type="RefSeq" id="WP_053999538.1">
    <property type="nucleotide sequence ID" value="NZ_JXMU01000016.1"/>
</dbReference>
<keyword evidence="3" id="KW-0804">Transcription</keyword>
<accession>A0A0N0E773</accession>
<dbReference type="SMART" id="SM00420">
    <property type="entry name" value="HTH_DEOR"/>
    <property type="match status" value="1"/>
</dbReference>